<name>A0A2W5WPH0_9MICO</name>
<evidence type="ECO:0000313" key="2">
    <source>
        <dbReference type="EMBL" id="PZR53459.1"/>
    </source>
</evidence>
<gene>
    <name evidence="2" type="ORF">DNL40_08105</name>
</gene>
<feature type="region of interest" description="Disordered" evidence="1">
    <location>
        <begin position="47"/>
        <end position="66"/>
    </location>
</feature>
<protein>
    <submittedName>
        <fullName evidence="2">Uncharacterized protein</fullName>
    </submittedName>
</protein>
<dbReference type="Proteomes" id="UP000248783">
    <property type="component" value="Unassembled WGS sequence"/>
</dbReference>
<reference evidence="2 3" key="1">
    <citation type="submission" date="2018-06" db="EMBL/GenBank/DDBJ databases">
        <title>Whole genome sequencing of a novel hydrocarbon degrading bacterial strain, PW21 isolated from oil contaminated produced water sample.</title>
        <authorList>
            <person name="Nagkirti P."/>
            <person name="Shaikh A."/>
            <person name="Gowdaman V."/>
            <person name="Engineer A.E."/>
            <person name="Dagar S."/>
            <person name="Dhakephalkar P.K."/>
        </authorList>
    </citation>
    <scope>NUCLEOTIDE SEQUENCE [LARGE SCALE GENOMIC DNA]</scope>
    <source>
        <strain evidence="2 3">PW21</strain>
    </source>
</reference>
<dbReference type="EMBL" id="QKWH01000004">
    <property type="protein sequence ID" value="PZR53459.1"/>
    <property type="molecule type" value="Genomic_DNA"/>
</dbReference>
<accession>A0A2W5WPH0</accession>
<dbReference type="AlphaFoldDB" id="A0A2W5WPH0"/>
<comment type="caution">
    <text evidence="2">The sequence shown here is derived from an EMBL/GenBank/DDBJ whole genome shotgun (WGS) entry which is preliminary data.</text>
</comment>
<evidence type="ECO:0000256" key="1">
    <source>
        <dbReference type="SAM" id="MobiDB-lite"/>
    </source>
</evidence>
<keyword evidence="3" id="KW-1185">Reference proteome</keyword>
<proteinExistence type="predicted"/>
<dbReference type="RefSeq" id="WP_111250738.1">
    <property type="nucleotide sequence ID" value="NZ_QKWH01000004.1"/>
</dbReference>
<organism evidence="2 3">
    <name type="scientific">Xylanimonas oleitrophica</name>
    <dbReference type="NCBI Taxonomy" id="2607479"/>
    <lineage>
        <taxon>Bacteria</taxon>
        <taxon>Bacillati</taxon>
        <taxon>Actinomycetota</taxon>
        <taxon>Actinomycetes</taxon>
        <taxon>Micrococcales</taxon>
        <taxon>Promicromonosporaceae</taxon>
        <taxon>Xylanimonas</taxon>
    </lineage>
</organism>
<evidence type="ECO:0000313" key="3">
    <source>
        <dbReference type="Proteomes" id="UP000248783"/>
    </source>
</evidence>
<sequence length="333" mass="35780">MPHAAPFVPPERAADHLLLVPADDSLPTLPELVGAWFPDPTWLREPVVPPERPSSGARFRGLRPSKPAEPVPGLLRVGEEHGLHGPFPVDAEQAADLGMAGPASAWALTRIEGEAFPRSRRPASYDDRDGISRAFAAGLPEGEELRAVQWAVAAARKVGGVVLVDGQVRLAPDPRGAVDLTLYSARAMAAADLLHQVRVLVATAEIEAQSTGIDGAAQYTVVGRTPYDGAVSVRVERVDRVPRSLAGLDWQLYGPFTYHLGWVPQDPYELQTEQPSGLHLIARGRMRVLLARLASGLHERLEGVFVDDGGFVVGAAELAGRLDDQEDGARAWV</sequence>